<dbReference type="InterPro" id="IPR036860">
    <property type="entry name" value="SH2_dom_sf"/>
</dbReference>
<gene>
    <name evidence="4" type="ORF">Z043_102082</name>
</gene>
<keyword evidence="1 2" id="KW-0727">SH2 domain</keyword>
<dbReference type="GO" id="GO:0016477">
    <property type="term" value="P:cell migration"/>
    <property type="evidence" value="ECO:0007669"/>
    <property type="project" value="TreeGrafter"/>
</dbReference>
<dbReference type="Gene3D" id="3.30.505.10">
    <property type="entry name" value="SH2 domain"/>
    <property type="match status" value="1"/>
</dbReference>
<dbReference type="EMBL" id="JARO02000474">
    <property type="protein sequence ID" value="KPP78417.1"/>
    <property type="molecule type" value="Genomic_DNA"/>
</dbReference>
<evidence type="ECO:0000256" key="2">
    <source>
        <dbReference type="PROSITE-ProRule" id="PRU00191"/>
    </source>
</evidence>
<sequence>MFYSVYYGKMSKEETERVLERYGREGSFLTRDSESEPGSYCLCVRRSFVVHTFRISRSAGGWAIQLPDVLLQNSKLHLLIVSTWFYFTVT</sequence>
<evidence type="ECO:0000259" key="3">
    <source>
        <dbReference type="PROSITE" id="PS50001"/>
    </source>
</evidence>
<dbReference type="GO" id="GO:0035591">
    <property type="term" value="F:signaling adaptor activity"/>
    <property type="evidence" value="ECO:0007669"/>
    <property type="project" value="TreeGrafter"/>
</dbReference>
<reference evidence="4 5" key="1">
    <citation type="submission" date="2015-08" db="EMBL/GenBank/DDBJ databases">
        <title>The genome of the Asian arowana (Scleropages formosus).</title>
        <authorList>
            <person name="Tan M.H."/>
            <person name="Gan H.M."/>
            <person name="Croft L.J."/>
            <person name="Austin C.M."/>
        </authorList>
    </citation>
    <scope>NUCLEOTIDE SEQUENCE [LARGE SCALE GENOMIC DNA]</scope>
    <source>
        <strain evidence="4">Aro1</strain>
    </source>
</reference>
<dbReference type="STRING" id="113540.ENSSFOP00015034653"/>
<dbReference type="GO" id="GO:0030971">
    <property type="term" value="F:receptor tyrosine kinase binding"/>
    <property type="evidence" value="ECO:0007669"/>
    <property type="project" value="TreeGrafter"/>
</dbReference>
<dbReference type="PROSITE" id="PS50001">
    <property type="entry name" value="SH2"/>
    <property type="match status" value="1"/>
</dbReference>
<dbReference type="PANTHER" id="PTHR19969">
    <property type="entry name" value="SH2-SH3 ADAPTOR PROTEIN-RELATED"/>
    <property type="match status" value="1"/>
</dbReference>
<proteinExistence type="predicted"/>
<dbReference type="Pfam" id="PF00017">
    <property type="entry name" value="SH2"/>
    <property type="match status" value="1"/>
</dbReference>
<dbReference type="GO" id="GO:0005737">
    <property type="term" value="C:cytoplasm"/>
    <property type="evidence" value="ECO:0007669"/>
    <property type="project" value="TreeGrafter"/>
</dbReference>
<dbReference type="Proteomes" id="UP000034805">
    <property type="component" value="Unassembled WGS sequence"/>
</dbReference>
<dbReference type="PRINTS" id="PR00401">
    <property type="entry name" value="SH2DOMAIN"/>
</dbReference>
<accession>A0A0N8K2Q8</accession>
<name>A0A0N8K2Q8_SCLFO</name>
<dbReference type="InterPro" id="IPR051184">
    <property type="entry name" value="Tyrosine-phos_adapter"/>
</dbReference>
<dbReference type="InterPro" id="IPR000980">
    <property type="entry name" value="SH2"/>
</dbReference>
<dbReference type="PANTHER" id="PTHR19969:SF5">
    <property type="entry name" value="CRK-LIKE PROTEIN"/>
    <property type="match status" value="1"/>
</dbReference>
<protein>
    <recommendedName>
        <fullName evidence="3">SH2 domain-containing protein</fullName>
    </recommendedName>
</protein>
<evidence type="ECO:0000256" key="1">
    <source>
        <dbReference type="ARBA" id="ARBA00022999"/>
    </source>
</evidence>
<dbReference type="SUPFAM" id="SSF55550">
    <property type="entry name" value="SH2 domain"/>
    <property type="match status" value="1"/>
</dbReference>
<evidence type="ECO:0000313" key="5">
    <source>
        <dbReference type="Proteomes" id="UP000034805"/>
    </source>
</evidence>
<dbReference type="AlphaFoldDB" id="A0A0N8K2Q8"/>
<dbReference type="GO" id="GO:0007167">
    <property type="term" value="P:enzyme-linked receptor protein signaling pathway"/>
    <property type="evidence" value="ECO:0007669"/>
    <property type="project" value="TreeGrafter"/>
</dbReference>
<feature type="domain" description="SH2" evidence="3">
    <location>
        <begin position="5"/>
        <end position="90"/>
    </location>
</feature>
<evidence type="ECO:0000313" key="4">
    <source>
        <dbReference type="EMBL" id="KPP78417.1"/>
    </source>
</evidence>
<dbReference type="SMART" id="SM00252">
    <property type="entry name" value="SH2"/>
    <property type="match status" value="1"/>
</dbReference>
<comment type="caution">
    <text evidence="4">The sequence shown here is derived from an EMBL/GenBank/DDBJ whole genome shotgun (WGS) entry which is preliminary data.</text>
</comment>
<organism evidence="4 5">
    <name type="scientific">Scleropages formosus</name>
    <name type="common">Asian bonytongue</name>
    <name type="synonym">Osteoglossum formosum</name>
    <dbReference type="NCBI Taxonomy" id="113540"/>
    <lineage>
        <taxon>Eukaryota</taxon>
        <taxon>Metazoa</taxon>
        <taxon>Chordata</taxon>
        <taxon>Craniata</taxon>
        <taxon>Vertebrata</taxon>
        <taxon>Euteleostomi</taxon>
        <taxon>Actinopterygii</taxon>
        <taxon>Neopterygii</taxon>
        <taxon>Teleostei</taxon>
        <taxon>Osteoglossocephala</taxon>
        <taxon>Osteoglossomorpha</taxon>
        <taxon>Osteoglossiformes</taxon>
        <taxon>Osteoglossidae</taxon>
        <taxon>Scleropages</taxon>
    </lineage>
</organism>